<keyword evidence="2" id="KW-1185">Reference proteome</keyword>
<keyword evidence="1" id="KW-1133">Transmembrane helix</keyword>
<reference evidence="3" key="1">
    <citation type="submission" date="2016-11" db="UniProtKB">
        <authorList>
            <consortium name="WormBaseParasite"/>
        </authorList>
    </citation>
    <scope>IDENTIFICATION</scope>
</reference>
<organism evidence="2 3">
    <name type="scientific">Steinernema glaseri</name>
    <dbReference type="NCBI Taxonomy" id="37863"/>
    <lineage>
        <taxon>Eukaryota</taxon>
        <taxon>Metazoa</taxon>
        <taxon>Ecdysozoa</taxon>
        <taxon>Nematoda</taxon>
        <taxon>Chromadorea</taxon>
        <taxon>Rhabditida</taxon>
        <taxon>Tylenchina</taxon>
        <taxon>Panagrolaimomorpha</taxon>
        <taxon>Strongyloidoidea</taxon>
        <taxon>Steinernematidae</taxon>
        <taxon>Steinernema</taxon>
    </lineage>
</organism>
<dbReference type="WBParaSite" id="L893_g3538.t1">
    <property type="protein sequence ID" value="L893_g3538.t1"/>
    <property type="gene ID" value="L893_g3538"/>
</dbReference>
<feature type="transmembrane region" description="Helical" evidence="1">
    <location>
        <begin position="20"/>
        <end position="39"/>
    </location>
</feature>
<evidence type="ECO:0000313" key="2">
    <source>
        <dbReference type="Proteomes" id="UP000095287"/>
    </source>
</evidence>
<dbReference type="Proteomes" id="UP000095287">
    <property type="component" value="Unplaced"/>
</dbReference>
<evidence type="ECO:0000256" key="1">
    <source>
        <dbReference type="SAM" id="Phobius"/>
    </source>
</evidence>
<evidence type="ECO:0000313" key="3">
    <source>
        <dbReference type="WBParaSite" id="L893_g3538.t1"/>
    </source>
</evidence>
<sequence length="69" mass="7665">MYLSPEQSSPSVDTFNVVFLGAYFFLFVVIASGMGFFFYTTTVSLRQKVAALNAKYPFEDEVTTVSTVS</sequence>
<dbReference type="AlphaFoldDB" id="A0A1I8A9R1"/>
<name>A0A1I8A9R1_9BILA</name>
<accession>A0A1I8A9R1</accession>
<keyword evidence="1" id="KW-0472">Membrane</keyword>
<proteinExistence type="predicted"/>
<keyword evidence="1" id="KW-0812">Transmembrane</keyword>
<protein>
    <submittedName>
        <fullName evidence="3">Transmembrane protein</fullName>
    </submittedName>
</protein>